<dbReference type="PANTHER" id="PTHR43359">
    <property type="entry name" value="FORMATE HYDROGENLYASE SUBUNIT 4"/>
    <property type="match status" value="1"/>
</dbReference>
<keyword evidence="3 5" id="KW-1133">Transmembrane helix</keyword>
<comment type="subcellular location">
    <subcellularLocation>
        <location evidence="1">Membrane</location>
        <topology evidence="1">Multi-pass membrane protein</topology>
    </subcellularLocation>
</comment>
<reference evidence="6 7" key="1">
    <citation type="submission" date="2020-08" db="EMBL/GenBank/DDBJ databases">
        <title>Bridging the membrane lipid divide: bacteria of the FCB group superphylum have the potential to synthesize archaeal ether lipids.</title>
        <authorList>
            <person name="Villanueva L."/>
            <person name="Von Meijenfeldt F.A.B."/>
            <person name="Westbye A.B."/>
            <person name="Yadav S."/>
            <person name="Hopmans E.C."/>
            <person name="Dutilh B.E."/>
            <person name="Sinninghe Damste J.S."/>
        </authorList>
    </citation>
    <scope>NUCLEOTIDE SEQUENCE [LARGE SCALE GENOMIC DNA]</scope>
    <source>
        <strain evidence="6">NIOZ-UU27</strain>
    </source>
</reference>
<keyword evidence="2 5" id="KW-0812">Transmembrane</keyword>
<gene>
    <name evidence="6" type="ORF">H8E19_12400</name>
</gene>
<dbReference type="InterPro" id="IPR052561">
    <property type="entry name" value="ComplexI_Subunit1"/>
</dbReference>
<protein>
    <submittedName>
        <fullName evidence="6">NADH-quinone oxidoreductase subunit H</fullName>
    </submittedName>
</protein>
<comment type="caution">
    <text evidence="6">The sequence shown here is derived from an EMBL/GenBank/DDBJ whole genome shotgun (WGS) entry which is preliminary data.</text>
</comment>
<dbReference type="InterPro" id="IPR001694">
    <property type="entry name" value="NADH_UbQ_OxRdtase_su1/FPO"/>
</dbReference>
<evidence type="ECO:0000256" key="4">
    <source>
        <dbReference type="ARBA" id="ARBA00023136"/>
    </source>
</evidence>
<evidence type="ECO:0000256" key="5">
    <source>
        <dbReference type="SAM" id="Phobius"/>
    </source>
</evidence>
<feature type="transmembrane region" description="Helical" evidence="5">
    <location>
        <begin position="61"/>
        <end position="82"/>
    </location>
</feature>
<name>A0A8J6N1B2_9DELT</name>
<keyword evidence="4 5" id="KW-0472">Membrane</keyword>
<feature type="transmembrane region" description="Helical" evidence="5">
    <location>
        <begin position="156"/>
        <end position="173"/>
    </location>
</feature>
<feature type="transmembrane region" description="Helical" evidence="5">
    <location>
        <begin position="87"/>
        <end position="106"/>
    </location>
</feature>
<evidence type="ECO:0000313" key="6">
    <source>
        <dbReference type="EMBL" id="MBC8178197.1"/>
    </source>
</evidence>
<proteinExistence type="predicted"/>
<evidence type="ECO:0000256" key="3">
    <source>
        <dbReference type="ARBA" id="ARBA00022989"/>
    </source>
</evidence>
<feature type="transmembrane region" description="Helical" evidence="5">
    <location>
        <begin position="256"/>
        <end position="279"/>
    </location>
</feature>
<dbReference type="AlphaFoldDB" id="A0A8J6N1B2"/>
<evidence type="ECO:0000256" key="2">
    <source>
        <dbReference type="ARBA" id="ARBA00022692"/>
    </source>
</evidence>
<organism evidence="6 7">
    <name type="scientific">Candidatus Desulfacyla euxinica</name>
    <dbReference type="NCBI Taxonomy" id="2841693"/>
    <lineage>
        <taxon>Bacteria</taxon>
        <taxon>Deltaproteobacteria</taxon>
        <taxon>Candidatus Desulfacyla</taxon>
    </lineage>
</organism>
<dbReference type="GO" id="GO:0005886">
    <property type="term" value="C:plasma membrane"/>
    <property type="evidence" value="ECO:0007669"/>
    <property type="project" value="TreeGrafter"/>
</dbReference>
<sequence length="282" mass="31612">MRGVILVIIGVVAAPLLGGLIAGVDRRLTAWFQSRYGPPVWQPFFDVAKLFAKERLLVNTWQVFCAYIYITAAMLSVVLFFLQSDLLLILFVQAVGAIFLVIGAFSTTSPFSQVGANRELIQILTYEPLIVLVFVGIYLATGSFKISEVYSHTSPLLKSLPLLYIVLCYALTIKLRKSPFDFSTSHHAHQELVKGFLTEYSGPYLALVEIGHWYEVVLILGLCSLFWATSWTGIIVLVGLTYLCEILIDNVMARMTWRWMLGSVWTMGLSMSFVNLIWLHGG</sequence>
<dbReference type="PANTHER" id="PTHR43359:SF1">
    <property type="entry name" value="FORMATE HYDROGENLYASE SUBUNIT 4-RELATED"/>
    <property type="match status" value="1"/>
</dbReference>
<feature type="transmembrane region" description="Helical" evidence="5">
    <location>
        <begin position="216"/>
        <end position="244"/>
    </location>
</feature>
<accession>A0A8J6N1B2</accession>
<dbReference type="Proteomes" id="UP000650524">
    <property type="component" value="Unassembled WGS sequence"/>
</dbReference>
<evidence type="ECO:0000256" key="1">
    <source>
        <dbReference type="ARBA" id="ARBA00004141"/>
    </source>
</evidence>
<feature type="transmembrane region" description="Helical" evidence="5">
    <location>
        <begin position="126"/>
        <end position="144"/>
    </location>
</feature>
<dbReference type="EMBL" id="JACNJD010000263">
    <property type="protein sequence ID" value="MBC8178197.1"/>
    <property type="molecule type" value="Genomic_DNA"/>
</dbReference>
<dbReference type="Pfam" id="PF00146">
    <property type="entry name" value="NADHdh"/>
    <property type="match status" value="1"/>
</dbReference>
<evidence type="ECO:0000313" key="7">
    <source>
        <dbReference type="Proteomes" id="UP000650524"/>
    </source>
</evidence>